<accession>A0A660LAD9</accession>
<gene>
    <name evidence="3" type="ORF">C8N24_1351</name>
</gene>
<feature type="transmembrane region" description="Helical" evidence="1">
    <location>
        <begin position="9"/>
        <end position="26"/>
    </location>
</feature>
<dbReference type="AlphaFoldDB" id="A0A660LAD9"/>
<dbReference type="EMBL" id="RBIL01000001">
    <property type="protein sequence ID" value="RKQ91529.1"/>
    <property type="molecule type" value="Genomic_DNA"/>
</dbReference>
<dbReference type="Proteomes" id="UP000278962">
    <property type="component" value="Unassembled WGS sequence"/>
</dbReference>
<organism evidence="3 4">
    <name type="scientific">Solirubrobacter pauli</name>
    <dbReference type="NCBI Taxonomy" id="166793"/>
    <lineage>
        <taxon>Bacteria</taxon>
        <taxon>Bacillati</taxon>
        <taxon>Actinomycetota</taxon>
        <taxon>Thermoleophilia</taxon>
        <taxon>Solirubrobacterales</taxon>
        <taxon>Solirubrobacteraceae</taxon>
        <taxon>Solirubrobacter</taxon>
    </lineage>
</organism>
<reference evidence="3 4" key="1">
    <citation type="submission" date="2018-10" db="EMBL/GenBank/DDBJ databases">
        <title>Genomic Encyclopedia of Archaeal and Bacterial Type Strains, Phase II (KMG-II): from individual species to whole genera.</title>
        <authorList>
            <person name="Goeker M."/>
        </authorList>
    </citation>
    <scope>NUCLEOTIDE SEQUENCE [LARGE SCALE GENOMIC DNA]</scope>
    <source>
        <strain evidence="3 4">DSM 14954</strain>
    </source>
</reference>
<protein>
    <recommendedName>
        <fullName evidence="2">LiaI-LiaF-like transmembrane region domain-containing protein</fullName>
    </recommendedName>
</protein>
<keyword evidence="1" id="KW-1133">Transmembrane helix</keyword>
<dbReference type="Pfam" id="PF18917">
    <property type="entry name" value="LiaI-LiaF-like_TM1"/>
    <property type="match status" value="1"/>
</dbReference>
<sequence length="57" mass="5946">MRRGRVDRTLVVAGLATIALGALLLLDRLGSIDLRFDYLAPAILAAIGIVLISAGLS</sequence>
<evidence type="ECO:0000256" key="1">
    <source>
        <dbReference type="SAM" id="Phobius"/>
    </source>
</evidence>
<dbReference type="InterPro" id="IPR043726">
    <property type="entry name" value="LiaI-LiaF-like_TM1"/>
</dbReference>
<keyword evidence="1" id="KW-0812">Transmembrane</keyword>
<keyword evidence="1" id="KW-0472">Membrane</keyword>
<feature type="transmembrane region" description="Helical" evidence="1">
    <location>
        <begin position="38"/>
        <end position="56"/>
    </location>
</feature>
<evidence type="ECO:0000259" key="2">
    <source>
        <dbReference type="Pfam" id="PF18917"/>
    </source>
</evidence>
<dbReference type="RefSeq" id="WP_170178887.1">
    <property type="nucleotide sequence ID" value="NZ_RBIL01000001.1"/>
</dbReference>
<feature type="domain" description="LiaI-LiaF-like transmembrane region" evidence="2">
    <location>
        <begin position="12"/>
        <end position="52"/>
    </location>
</feature>
<comment type="caution">
    <text evidence="3">The sequence shown here is derived from an EMBL/GenBank/DDBJ whole genome shotgun (WGS) entry which is preliminary data.</text>
</comment>
<keyword evidence="4" id="KW-1185">Reference proteome</keyword>
<proteinExistence type="predicted"/>
<evidence type="ECO:0000313" key="3">
    <source>
        <dbReference type="EMBL" id="RKQ91529.1"/>
    </source>
</evidence>
<evidence type="ECO:0000313" key="4">
    <source>
        <dbReference type="Proteomes" id="UP000278962"/>
    </source>
</evidence>
<name>A0A660LAD9_9ACTN</name>